<feature type="signal peptide" evidence="1">
    <location>
        <begin position="1"/>
        <end position="19"/>
    </location>
</feature>
<evidence type="ECO:0000313" key="3">
    <source>
        <dbReference type="Ensembl" id="ENSFHEP00000010710.1"/>
    </source>
</evidence>
<dbReference type="Ensembl" id="ENSFHET00000017494.1">
    <property type="protein sequence ID" value="ENSFHEP00000010712.1"/>
    <property type="gene ID" value="ENSFHEG00000012065.1"/>
</dbReference>
<dbReference type="Ensembl" id="ENSFHET00000017501.1">
    <property type="protein sequence ID" value="ENSFHEP00000010720.1"/>
    <property type="gene ID" value="ENSFHEG00000012065.1"/>
</dbReference>
<dbReference type="OrthoDB" id="9948000at2759"/>
<reference evidence="2" key="1">
    <citation type="submission" date="2015-01" db="EMBL/GenBank/DDBJ databases">
        <title>EvidentialGene: Evidence-directed Construction of Complete mRNA Transcriptomes without Genomes.</title>
        <authorList>
            <person name="Gilbert D.G."/>
        </authorList>
    </citation>
    <scope>NUCLEOTIDE SEQUENCE</scope>
</reference>
<proteinExistence type="predicted"/>
<feature type="chain" id="PRO_5044548838" evidence="1">
    <location>
        <begin position="20"/>
        <end position="216"/>
    </location>
</feature>
<evidence type="ECO:0000313" key="2">
    <source>
        <dbReference type="EMBL" id="JAQ32926.1"/>
    </source>
</evidence>
<dbReference type="GeneID" id="105933365"/>
<dbReference type="Proteomes" id="UP000265000">
    <property type="component" value="Unplaced"/>
</dbReference>
<dbReference type="GeneTree" id="ENSGT00610000086460"/>
<organism evidence="2">
    <name type="scientific">Fundulus heteroclitus</name>
    <name type="common">Killifish</name>
    <name type="synonym">Mummichog</name>
    <dbReference type="NCBI Taxonomy" id="8078"/>
    <lineage>
        <taxon>Eukaryota</taxon>
        <taxon>Metazoa</taxon>
        <taxon>Chordata</taxon>
        <taxon>Craniata</taxon>
        <taxon>Vertebrata</taxon>
        <taxon>Euteleostomi</taxon>
        <taxon>Actinopterygii</taxon>
        <taxon>Neopterygii</taxon>
        <taxon>Teleostei</taxon>
        <taxon>Neoteleostei</taxon>
        <taxon>Acanthomorphata</taxon>
        <taxon>Ovalentaria</taxon>
        <taxon>Atherinomorphae</taxon>
        <taxon>Cyprinodontiformes</taxon>
        <taxon>Fundulidae</taxon>
        <taxon>Fundulus</taxon>
    </lineage>
</organism>
<keyword evidence="1" id="KW-0732">Signal</keyword>
<dbReference type="Ensembl" id="ENSFHET00000017492.1">
    <property type="protein sequence ID" value="ENSFHEP00000010710.1"/>
    <property type="gene ID" value="ENSFHEG00000012065.1"/>
</dbReference>
<evidence type="ECO:0000256" key="1">
    <source>
        <dbReference type="SAM" id="SignalP"/>
    </source>
</evidence>
<dbReference type="AlphaFoldDB" id="A0A146NPB4"/>
<evidence type="ECO:0000313" key="4">
    <source>
        <dbReference type="Proteomes" id="UP000265000"/>
    </source>
</evidence>
<reference evidence="3" key="2">
    <citation type="submission" date="2025-05" db="UniProtKB">
        <authorList>
            <consortium name="Ensembl"/>
        </authorList>
    </citation>
    <scope>IDENTIFICATION</scope>
</reference>
<dbReference type="EMBL" id="GCES01153396">
    <property type="protein sequence ID" value="JAQ32926.1"/>
    <property type="molecule type" value="Transcribed_RNA"/>
</dbReference>
<keyword evidence="4" id="KW-1185">Reference proteome</keyword>
<sequence length="216" mass="23807">MAFRGTLTWLCSLAVVCSSGNHESTTANCNSQTELFQRLTEDLKMAAECTDKSVLQWSSEQAAEVLITMRNLTARLHKHQLKECQDAEPKMCQQPEVPSNGGLACVTVSNKRYCKPICNSGYDFGFLRRSRIFDECGEQTNYQWNSQYVGGGRLAVCNEAAVKVSGSTSAYFTKDCLTTKSSGEQWNATMEVFTQELKDAGVAGSPKHLCLACGWP</sequence>
<accession>A0A146NPB4</accession>
<protein>
    <submittedName>
        <fullName evidence="3">Si:ch1073-126c3.2</fullName>
    </submittedName>
</protein>
<name>A0A146NPB4_FUNHE</name>